<dbReference type="NCBIfam" id="TIGR02892">
    <property type="entry name" value="spore_yabP"/>
    <property type="match status" value="1"/>
</dbReference>
<organism evidence="1 2">
    <name type="scientific">Hominifimenecus microfluidus</name>
    <dbReference type="NCBI Taxonomy" id="2885348"/>
    <lineage>
        <taxon>Bacteria</taxon>
        <taxon>Bacillati</taxon>
        <taxon>Bacillota</taxon>
        <taxon>Clostridia</taxon>
        <taxon>Lachnospirales</taxon>
        <taxon>Lachnospiraceae</taxon>
        <taxon>Hominifimenecus</taxon>
    </lineage>
</organism>
<dbReference type="Gene3D" id="2.60.40.2000">
    <property type="match status" value="1"/>
</dbReference>
<evidence type="ECO:0000313" key="2">
    <source>
        <dbReference type="Proteomes" id="UP001198182"/>
    </source>
</evidence>
<sequence length="99" mass="10953">MEEQKASAEGMAGEHTLAMTRCSELSLTGVREVRSFDENEVKMDTSCGILLIRGEGLHVKSLVLEKGEARVEGKVESLQYQEEKGFVKKGESVFSRLFG</sequence>
<dbReference type="EMBL" id="JAJEQR010000041">
    <property type="protein sequence ID" value="MCC2231863.1"/>
    <property type="molecule type" value="Genomic_DNA"/>
</dbReference>
<dbReference type="InterPro" id="IPR038705">
    <property type="entry name" value="YabP_sf"/>
</dbReference>
<keyword evidence="2" id="KW-1185">Reference proteome</keyword>
<dbReference type="PIRSF" id="PIRSF011576">
    <property type="entry name" value="YabP"/>
    <property type="match status" value="1"/>
</dbReference>
<accession>A0AAE3JFY8</accession>
<protein>
    <submittedName>
        <fullName evidence="1">Sporulation protein YabP</fullName>
    </submittedName>
</protein>
<dbReference type="GO" id="GO:0030435">
    <property type="term" value="P:sporulation resulting in formation of a cellular spore"/>
    <property type="evidence" value="ECO:0007669"/>
    <property type="project" value="InterPro"/>
</dbReference>
<name>A0AAE3JFY8_9FIRM</name>
<dbReference type="InterPro" id="IPR012504">
    <property type="entry name" value="Spore_YabP"/>
</dbReference>
<evidence type="ECO:0000313" key="1">
    <source>
        <dbReference type="EMBL" id="MCC2231863.1"/>
    </source>
</evidence>
<dbReference type="Proteomes" id="UP001198182">
    <property type="component" value="Unassembled WGS sequence"/>
</dbReference>
<gene>
    <name evidence="1" type="primary">yabP</name>
    <name evidence="1" type="ORF">LKD81_12790</name>
</gene>
<dbReference type="InterPro" id="IPR022476">
    <property type="entry name" value="Spore_YabP/YqfC"/>
</dbReference>
<dbReference type="Pfam" id="PF07873">
    <property type="entry name" value="YabP"/>
    <property type="match status" value="1"/>
</dbReference>
<proteinExistence type="predicted"/>
<dbReference type="AlphaFoldDB" id="A0AAE3JFY8"/>
<comment type="caution">
    <text evidence="1">The sequence shown here is derived from an EMBL/GenBank/DDBJ whole genome shotgun (WGS) entry which is preliminary data.</text>
</comment>
<reference evidence="1" key="1">
    <citation type="submission" date="2021-10" db="EMBL/GenBank/DDBJ databases">
        <title>Anaerobic single-cell dispensing facilitates the cultivation of human gut bacteria.</title>
        <authorList>
            <person name="Afrizal A."/>
        </authorList>
    </citation>
    <scope>NUCLEOTIDE SEQUENCE</scope>
    <source>
        <strain evidence="1">CLA-AA-H215</strain>
    </source>
</reference>
<dbReference type="RefSeq" id="WP_349167827.1">
    <property type="nucleotide sequence ID" value="NZ_JBBNHI010000236.1"/>
</dbReference>